<feature type="domain" description="GH10" evidence="6">
    <location>
        <begin position="125"/>
        <end position="417"/>
    </location>
</feature>
<evidence type="ECO:0000256" key="1">
    <source>
        <dbReference type="ARBA" id="ARBA00022801"/>
    </source>
</evidence>
<dbReference type="AlphaFoldDB" id="A0A8J7W5F6"/>
<gene>
    <name evidence="7" type="ORF">KCX82_15460</name>
</gene>
<dbReference type="GO" id="GO:0000272">
    <property type="term" value="P:polysaccharide catabolic process"/>
    <property type="evidence" value="ECO:0007669"/>
    <property type="project" value="UniProtKB-KW"/>
</dbReference>
<keyword evidence="2" id="KW-0119">Carbohydrate metabolism</keyword>
<evidence type="ECO:0000256" key="2">
    <source>
        <dbReference type="ARBA" id="ARBA00023277"/>
    </source>
</evidence>
<feature type="region of interest" description="Disordered" evidence="4">
    <location>
        <begin position="363"/>
        <end position="406"/>
    </location>
</feature>
<sequence>MTKNKRKLSLALAIGLCLSLFGGLCSPVNVSAYDYNLPSLWQEYEDYFIIGTFGGWNSQHSMYHYRYSSFPNDLKLVGQIGSPDSGINTPSRNEYNRRVAEINADTSLSDADKARLIEEANRNVVLLANPNSIRMLDQIREYNKTVPERDQKKIRAHVLVWHGGQQPMYFFCNGFNYNGNKITADWASPETMLARLESYIQQMMERYAPYNDIIYSWDVVNEGLDDYTGQVRNMDDPLTQSGQWGNIFRRTDLDDPGKEDQRLYEESVYIRKAFEFARKYSDQYGADWTLYYNDFQDSNKPYEPKMSQTIKMLKPIYEAGNIDGYGMQGRLATAYPSIDLLRQQIELGLTVADEFSFTETDIRSDFKPNPDWDPTKPAEPTGDTLETNTYDVKNGPAIRRDGWGRMNQDGWTAQKASEMAMREDIQREQADYTADLMDLLIEYKDKFVVMQWDGSSDSNTFNRSKGAHLWGGVAGNPEKMSYFAFIGAPNRDKLKNALESGPTDDMAGKYPAQKWAAYQEARDVAEPLVTKRIYDMDGVNAVKEALTNLNNAIDTLDLGIKILKDYVESTDLNNGNKNALTVKLDQALNLLIKKGDKKDEAIDVMNGFVVQVNSLAGAGKLTEEETAKLIKTAEEIISNINKL</sequence>
<dbReference type="Pfam" id="PF22888">
    <property type="entry name" value="FIMAH"/>
    <property type="match status" value="1"/>
</dbReference>
<dbReference type="Gene3D" id="3.20.20.80">
    <property type="entry name" value="Glycosidases"/>
    <property type="match status" value="1"/>
</dbReference>
<organism evidence="7 8">
    <name type="scientific">Sinanaerobacter chloroacetimidivorans</name>
    <dbReference type="NCBI Taxonomy" id="2818044"/>
    <lineage>
        <taxon>Bacteria</taxon>
        <taxon>Bacillati</taxon>
        <taxon>Bacillota</taxon>
        <taxon>Clostridia</taxon>
        <taxon>Peptostreptococcales</taxon>
        <taxon>Anaerovoracaceae</taxon>
        <taxon>Sinanaerobacter</taxon>
    </lineage>
</organism>
<evidence type="ECO:0000313" key="8">
    <source>
        <dbReference type="Proteomes" id="UP000675664"/>
    </source>
</evidence>
<reference evidence="7" key="2">
    <citation type="submission" date="2021-04" db="EMBL/GenBank/DDBJ databases">
        <authorList>
            <person name="Liu J."/>
        </authorList>
    </citation>
    <scope>NUCLEOTIDE SEQUENCE</scope>
    <source>
        <strain evidence="7">BAD-6</strain>
    </source>
</reference>
<dbReference type="Proteomes" id="UP000675664">
    <property type="component" value="Unassembled WGS sequence"/>
</dbReference>
<keyword evidence="5" id="KW-0732">Signal</keyword>
<keyword evidence="3" id="KW-0624">Polysaccharide degradation</keyword>
<dbReference type="GO" id="GO:0004553">
    <property type="term" value="F:hydrolase activity, hydrolyzing O-glycosyl compounds"/>
    <property type="evidence" value="ECO:0007669"/>
    <property type="project" value="InterPro"/>
</dbReference>
<dbReference type="RefSeq" id="WP_227019421.1">
    <property type="nucleotide sequence ID" value="NZ_JAGSND010000012.1"/>
</dbReference>
<reference evidence="7" key="1">
    <citation type="submission" date="2021-04" db="EMBL/GenBank/DDBJ databases">
        <title>Sinoanaerobacter chloroacetimidivorans sp. nov., an obligate anaerobic bacterium isolated from anaerobic sludge.</title>
        <authorList>
            <person name="Bao Y."/>
        </authorList>
    </citation>
    <scope>NUCLEOTIDE SEQUENCE</scope>
    <source>
        <strain evidence="7">BAD-6</strain>
    </source>
</reference>
<comment type="caution">
    <text evidence="7">The sequence shown here is derived from an EMBL/GenBank/DDBJ whole genome shotgun (WGS) entry which is preliminary data.</text>
</comment>
<dbReference type="EMBL" id="JAGSND010000012">
    <property type="protein sequence ID" value="MBR0599285.1"/>
    <property type="molecule type" value="Genomic_DNA"/>
</dbReference>
<dbReference type="InterPro" id="IPR017853">
    <property type="entry name" value="GH"/>
</dbReference>
<protein>
    <submittedName>
        <fullName evidence="7">Endo-1,4-beta-xylanase</fullName>
    </submittedName>
</protein>
<evidence type="ECO:0000256" key="5">
    <source>
        <dbReference type="SAM" id="SignalP"/>
    </source>
</evidence>
<keyword evidence="8" id="KW-1185">Reference proteome</keyword>
<accession>A0A8J7W5F6</accession>
<evidence type="ECO:0000259" key="6">
    <source>
        <dbReference type="SMART" id="SM00633"/>
    </source>
</evidence>
<feature type="compositionally biased region" description="Basic and acidic residues" evidence="4">
    <location>
        <begin position="363"/>
        <end position="376"/>
    </location>
</feature>
<dbReference type="SMART" id="SM00633">
    <property type="entry name" value="Glyco_10"/>
    <property type="match status" value="1"/>
</dbReference>
<evidence type="ECO:0000256" key="3">
    <source>
        <dbReference type="ARBA" id="ARBA00023326"/>
    </source>
</evidence>
<dbReference type="InterPro" id="IPR054470">
    <property type="entry name" value="FIMAH_dom"/>
</dbReference>
<evidence type="ECO:0000313" key="7">
    <source>
        <dbReference type="EMBL" id="MBR0599285.1"/>
    </source>
</evidence>
<dbReference type="InterPro" id="IPR001000">
    <property type="entry name" value="GH10_dom"/>
</dbReference>
<dbReference type="Pfam" id="PF00331">
    <property type="entry name" value="Glyco_hydro_10"/>
    <property type="match status" value="1"/>
</dbReference>
<feature type="chain" id="PRO_5035232824" evidence="5">
    <location>
        <begin position="33"/>
        <end position="643"/>
    </location>
</feature>
<dbReference type="SUPFAM" id="SSF51445">
    <property type="entry name" value="(Trans)glycosidases"/>
    <property type="match status" value="1"/>
</dbReference>
<evidence type="ECO:0000256" key="4">
    <source>
        <dbReference type="SAM" id="MobiDB-lite"/>
    </source>
</evidence>
<name>A0A8J7W5F6_9FIRM</name>
<keyword evidence="1" id="KW-0378">Hydrolase</keyword>
<proteinExistence type="predicted"/>
<feature type="signal peptide" evidence="5">
    <location>
        <begin position="1"/>
        <end position="32"/>
    </location>
</feature>